<name>A0A4Y2H232_ARAVE</name>
<accession>A0A4Y2H232</accession>
<proteinExistence type="predicted"/>
<sequence length="97" mass="10975">MVTTGRKVTPMPLTPPSYAALVSQRCIYITTSSDYWRRKKVDIPPQCLHPYAAVSRITVTFTSLVTTGGEKVTMPRAPFPSLCHWYPGCNLHLLHQW</sequence>
<evidence type="ECO:0000313" key="2">
    <source>
        <dbReference type="Proteomes" id="UP000499080"/>
    </source>
</evidence>
<dbReference type="EMBL" id="BGPR01101580">
    <property type="protein sequence ID" value="GBM60130.1"/>
    <property type="molecule type" value="Genomic_DNA"/>
</dbReference>
<dbReference type="AlphaFoldDB" id="A0A4Y2H232"/>
<gene>
    <name evidence="1" type="ORF">AVEN_88095_1</name>
</gene>
<comment type="caution">
    <text evidence="1">The sequence shown here is derived from an EMBL/GenBank/DDBJ whole genome shotgun (WGS) entry which is preliminary data.</text>
</comment>
<keyword evidence="2" id="KW-1185">Reference proteome</keyword>
<reference evidence="1 2" key="1">
    <citation type="journal article" date="2019" name="Sci. Rep.">
        <title>Orb-weaving spider Araneus ventricosus genome elucidates the spidroin gene catalogue.</title>
        <authorList>
            <person name="Kono N."/>
            <person name="Nakamura H."/>
            <person name="Ohtoshi R."/>
            <person name="Moran D.A.P."/>
            <person name="Shinohara A."/>
            <person name="Yoshida Y."/>
            <person name="Fujiwara M."/>
            <person name="Mori M."/>
            <person name="Tomita M."/>
            <person name="Arakawa K."/>
        </authorList>
    </citation>
    <scope>NUCLEOTIDE SEQUENCE [LARGE SCALE GENOMIC DNA]</scope>
</reference>
<protein>
    <submittedName>
        <fullName evidence="1">Uncharacterized protein</fullName>
    </submittedName>
</protein>
<dbReference type="Proteomes" id="UP000499080">
    <property type="component" value="Unassembled WGS sequence"/>
</dbReference>
<organism evidence="1 2">
    <name type="scientific">Araneus ventricosus</name>
    <name type="common">Orbweaver spider</name>
    <name type="synonym">Epeira ventricosa</name>
    <dbReference type="NCBI Taxonomy" id="182803"/>
    <lineage>
        <taxon>Eukaryota</taxon>
        <taxon>Metazoa</taxon>
        <taxon>Ecdysozoa</taxon>
        <taxon>Arthropoda</taxon>
        <taxon>Chelicerata</taxon>
        <taxon>Arachnida</taxon>
        <taxon>Araneae</taxon>
        <taxon>Araneomorphae</taxon>
        <taxon>Entelegynae</taxon>
        <taxon>Araneoidea</taxon>
        <taxon>Araneidae</taxon>
        <taxon>Araneus</taxon>
    </lineage>
</organism>
<evidence type="ECO:0000313" key="1">
    <source>
        <dbReference type="EMBL" id="GBM60130.1"/>
    </source>
</evidence>